<evidence type="ECO:0000313" key="3">
    <source>
        <dbReference type="Proteomes" id="UP000004483"/>
    </source>
</evidence>
<feature type="compositionally biased region" description="Basic and acidic residues" evidence="1">
    <location>
        <begin position="111"/>
        <end position="121"/>
    </location>
</feature>
<dbReference type="eggNOG" id="ENOG5032PDD">
    <property type="taxonomic scope" value="Bacteria"/>
</dbReference>
<evidence type="ECO:0000313" key="2">
    <source>
        <dbReference type="EMBL" id="EEJ39792.1"/>
    </source>
</evidence>
<dbReference type="PATRIC" id="fig|1423814.6.peg.853"/>
<comment type="caution">
    <text evidence="2">The sequence shown here is derived from an EMBL/GenBank/DDBJ whole genome shotgun (WGS) entry which is preliminary data.</text>
</comment>
<dbReference type="STRING" id="1423814.HMPREF0549_1792"/>
<proteinExistence type="predicted"/>
<organism evidence="2 3">
    <name type="scientific">Limosilactobacillus vaginalis DSM 5837 = ATCC 49540</name>
    <dbReference type="NCBI Taxonomy" id="1423814"/>
    <lineage>
        <taxon>Bacteria</taxon>
        <taxon>Bacillati</taxon>
        <taxon>Bacillota</taxon>
        <taxon>Bacilli</taxon>
        <taxon>Lactobacillales</taxon>
        <taxon>Lactobacillaceae</taxon>
        <taxon>Limosilactobacillus</taxon>
    </lineage>
</organism>
<dbReference type="AlphaFoldDB" id="C2EWF6"/>
<gene>
    <name evidence="2" type="ORF">HMPREF0549_1792</name>
</gene>
<evidence type="ECO:0000256" key="1">
    <source>
        <dbReference type="SAM" id="MobiDB-lite"/>
    </source>
</evidence>
<sequence>MKRLKDANTVFGPFKPDELSRLTIPEFEFMLAGVQQKELNQRQFSFMLTQVSRPVLMAEKSINADKMSSMLDKFQNDLDNFDDEDYQKQQAIRKKREKQFGSFFNKFSRQNQEKAGRVKHG</sequence>
<protein>
    <submittedName>
        <fullName evidence="2">Uncharacterized protein</fullName>
    </submittedName>
</protein>
<dbReference type="RefSeq" id="WP_003717412.1">
    <property type="nucleotide sequence ID" value="NZ_AZGL01000003.1"/>
</dbReference>
<dbReference type="EMBL" id="ACGV01000193">
    <property type="protein sequence ID" value="EEJ39792.1"/>
    <property type="molecule type" value="Genomic_DNA"/>
</dbReference>
<dbReference type="HOGENOM" id="CLU_2035136_0_0_9"/>
<accession>C2EWF6</accession>
<feature type="region of interest" description="Disordered" evidence="1">
    <location>
        <begin position="102"/>
        <end position="121"/>
    </location>
</feature>
<dbReference type="Proteomes" id="UP000004483">
    <property type="component" value="Unassembled WGS sequence"/>
</dbReference>
<reference evidence="2 3" key="1">
    <citation type="submission" date="2009-01" db="EMBL/GenBank/DDBJ databases">
        <authorList>
            <person name="Qin X."/>
            <person name="Bachman B."/>
            <person name="Battles P."/>
            <person name="Bell A."/>
            <person name="Bess C."/>
            <person name="Bickham C."/>
            <person name="Chaboub L."/>
            <person name="Chen D."/>
            <person name="Coyle M."/>
            <person name="Deiros D.R."/>
            <person name="Dinh H."/>
            <person name="Forbes L."/>
            <person name="Fowler G."/>
            <person name="Francisco L."/>
            <person name="Fu Q."/>
            <person name="Gubbala S."/>
            <person name="Hale W."/>
            <person name="Han Y."/>
            <person name="Hemphill L."/>
            <person name="Highlander S.K."/>
            <person name="Hirani K."/>
            <person name="Hogues M."/>
            <person name="Jackson L."/>
            <person name="Jakkamsetti A."/>
            <person name="Javaid M."/>
            <person name="Jiang H."/>
            <person name="Korchina V."/>
            <person name="Kovar C."/>
            <person name="Lara F."/>
            <person name="Lee S."/>
            <person name="Mata R."/>
            <person name="Mathew T."/>
            <person name="Moen C."/>
            <person name="Morales K."/>
            <person name="Munidasa M."/>
            <person name="Nazareth L."/>
            <person name="Ngo R."/>
            <person name="Nguyen L."/>
            <person name="Okwuonu G."/>
            <person name="Ongeri F."/>
            <person name="Patil S."/>
            <person name="Petrosino J."/>
            <person name="Pham C."/>
            <person name="Pham P."/>
            <person name="Pu L.-L."/>
            <person name="Puazo M."/>
            <person name="Raj R."/>
            <person name="Reid J."/>
            <person name="Rouhana J."/>
            <person name="Saada N."/>
            <person name="Shang Y."/>
            <person name="Simmons D."/>
            <person name="Thornton R."/>
            <person name="Warren J."/>
            <person name="Weissenberger G."/>
            <person name="Zhang J."/>
            <person name="Zhang L."/>
            <person name="Zhou C."/>
            <person name="Zhu D."/>
            <person name="Muzny D."/>
            <person name="Worley K."/>
            <person name="Gibbs R."/>
        </authorList>
    </citation>
    <scope>NUCLEOTIDE SEQUENCE [LARGE SCALE GENOMIC DNA]</scope>
    <source>
        <strain evidence="2 3">ATCC 49540</strain>
    </source>
</reference>
<name>C2EWF6_9LACO</name>